<sequence>MENNYQNASQQNANWQQGSVSNFNSFNRRPSLDSSFGGSGNLDNFENDEDFVSQMQPRSSTFSGFGAYKRPNVQSYGNRGGGTLQQMGYTSYDSLSSRYGRLNIDNKYVLHH</sequence>
<reference evidence="2" key="1">
    <citation type="submission" date="2016-11" db="UniProtKB">
        <authorList>
            <consortium name="WormBaseParasite"/>
        </authorList>
    </citation>
    <scope>IDENTIFICATION</scope>
    <source>
        <strain evidence="2">KR3021</strain>
    </source>
</reference>
<protein>
    <submittedName>
        <fullName evidence="2">Uncharacterized protein</fullName>
    </submittedName>
</protein>
<proteinExistence type="predicted"/>
<name>A0AC35TFP7_9BILA</name>
<organism evidence="1 2">
    <name type="scientific">Rhabditophanes sp. KR3021</name>
    <dbReference type="NCBI Taxonomy" id="114890"/>
    <lineage>
        <taxon>Eukaryota</taxon>
        <taxon>Metazoa</taxon>
        <taxon>Ecdysozoa</taxon>
        <taxon>Nematoda</taxon>
        <taxon>Chromadorea</taxon>
        <taxon>Rhabditida</taxon>
        <taxon>Tylenchina</taxon>
        <taxon>Panagrolaimomorpha</taxon>
        <taxon>Strongyloidoidea</taxon>
        <taxon>Alloionematidae</taxon>
        <taxon>Rhabditophanes</taxon>
    </lineage>
</organism>
<dbReference type="WBParaSite" id="RSKR_0000006800.1">
    <property type="protein sequence ID" value="RSKR_0000006800.1"/>
    <property type="gene ID" value="RSKR_0000006800"/>
</dbReference>
<accession>A0AC35TFP7</accession>
<dbReference type="Proteomes" id="UP000095286">
    <property type="component" value="Unplaced"/>
</dbReference>
<evidence type="ECO:0000313" key="2">
    <source>
        <dbReference type="WBParaSite" id="RSKR_0000006800.1"/>
    </source>
</evidence>
<evidence type="ECO:0000313" key="1">
    <source>
        <dbReference type="Proteomes" id="UP000095286"/>
    </source>
</evidence>